<evidence type="ECO:0000313" key="2">
    <source>
        <dbReference type="Proteomes" id="UP000010077"/>
    </source>
</evidence>
<dbReference type="KEGG" id="thal:A1OE_447"/>
<dbReference type="HOGENOM" id="CLU_3231071_0_0_5"/>
<dbReference type="EMBL" id="CP003539">
    <property type="protein sequence ID" value="AFX98640.1"/>
    <property type="molecule type" value="Genomic_DNA"/>
</dbReference>
<dbReference type="AlphaFoldDB" id="K7YGA5"/>
<name>K7YGA5_9PROT</name>
<protein>
    <submittedName>
        <fullName evidence="1">Uncharacterized protein</fullName>
    </submittedName>
</protein>
<gene>
    <name evidence="1" type="ORF">A1OE_447</name>
</gene>
<organism evidence="1 2">
    <name type="scientific">Candidatus Endolissoclinum faulkneri L2</name>
    <dbReference type="NCBI Taxonomy" id="1193729"/>
    <lineage>
        <taxon>Bacteria</taxon>
        <taxon>Pseudomonadati</taxon>
        <taxon>Pseudomonadota</taxon>
        <taxon>Alphaproteobacteria</taxon>
        <taxon>Rhodospirillales</taxon>
        <taxon>Rhodospirillaceae</taxon>
        <taxon>Candidatus Endolissoclinum</taxon>
    </lineage>
</organism>
<reference evidence="1 2" key="1">
    <citation type="journal article" date="2012" name="Proc. Natl. Acad. Sci. U.S.A.">
        <title>Genome streamlining and chemical defense in a coral reef symbiosis.</title>
        <authorList>
            <person name="Kwan J.C."/>
            <person name="Donia M.S."/>
            <person name="Han A.W."/>
            <person name="Hirose E."/>
            <person name="Haygood M.G."/>
            <person name="Schmidt E.W."/>
        </authorList>
    </citation>
    <scope>NUCLEOTIDE SEQUENCE [LARGE SCALE GENOMIC DNA]</scope>
    <source>
        <strain evidence="1 2">L2</strain>
    </source>
</reference>
<accession>K7YGA5</accession>
<sequence length="43" mass="5063">MIINIGKFFIRMLNAGAIAFKIRQSLLQITLIYFCFHFKIKSL</sequence>
<keyword evidence="2" id="KW-1185">Reference proteome</keyword>
<evidence type="ECO:0000313" key="1">
    <source>
        <dbReference type="EMBL" id="AFX98640.1"/>
    </source>
</evidence>
<proteinExistence type="predicted"/>
<dbReference type="Proteomes" id="UP000010077">
    <property type="component" value="Chromosome"/>
</dbReference>